<proteinExistence type="predicted"/>
<reference evidence="2" key="1">
    <citation type="submission" date="2019-08" db="EMBL/GenBank/DDBJ databases">
        <title>The genome of the North American firefly Photinus pyralis.</title>
        <authorList>
            <consortium name="Photinus pyralis genome working group"/>
            <person name="Fallon T.R."/>
            <person name="Sander Lower S.E."/>
            <person name="Weng J.-K."/>
        </authorList>
    </citation>
    <scope>NUCLEOTIDE SEQUENCE</scope>
    <source>
        <strain evidence="2">TRF0915ILg1</strain>
        <tissue evidence="2">Whole body</tissue>
    </source>
</reference>
<evidence type="ECO:0000313" key="2">
    <source>
        <dbReference type="EMBL" id="KAF2903624.1"/>
    </source>
</evidence>
<accession>A0A8K0DD82</accession>
<name>A0A8K0DD82_IGNLU</name>
<evidence type="ECO:0000256" key="1">
    <source>
        <dbReference type="SAM" id="MobiDB-lite"/>
    </source>
</evidence>
<protein>
    <submittedName>
        <fullName evidence="2">Uncharacterized protein</fullName>
    </submittedName>
</protein>
<feature type="region of interest" description="Disordered" evidence="1">
    <location>
        <begin position="235"/>
        <end position="271"/>
    </location>
</feature>
<dbReference type="EMBL" id="VTPC01000965">
    <property type="protein sequence ID" value="KAF2903624.1"/>
    <property type="molecule type" value="Genomic_DNA"/>
</dbReference>
<sequence>MAGTQKRRQSNILYNVDGKMIIDIEEKLKIWKKYVEELFGDSKNERKFENTQKDEGPEIIKGEVECINGIESTISFDDSQPSERRWYLKKKKENLSGQRYLSEATSDIEADGLLKEYTEYKTKEGKSAQEYLWTAAQRTDAVIGWNETFNNLRWLVNIGHIDSINCKEYDVNFLKKASSKFVFLNVTDEATITIEDVVIVLPPPLNTGRTIRLPSSYRFGIVLSGYNTSNNARAWAKRTSTKSSNLPGRRRQPMTGSSPIQYQQSPPPSSSLQEMFIQIAEDKPATSSCDPPSGLELLNPDTEVSRIDTAAGSVRRRAACFASAVTIWRPTPRPTPAPASRNSTRTASSVKKPVRASDSV</sequence>
<dbReference type="AlphaFoldDB" id="A0A8K0DD82"/>
<feature type="compositionally biased region" description="Polar residues" evidence="1">
    <location>
        <begin position="340"/>
        <end position="349"/>
    </location>
</feature>
<comment type="caution">
    <text evidence="2">The sequence shown here is derived from an EMBL/GenBank/DDBJ whole genome shotgun (WGS) entry which is preliminary data.</text>
</comment>
<gene>
    <name evidence="2" type="ORF">ILUMI_02556</name>
</gene>
<keyword evidence="3" id="KW-1185">Reference proteome</keyword>
<feature type="region of interest" description="Disordered" evidence="1">
    <location>
        <begin position="328"/>
        <end position="360"/>
    </location>
</feature>
<organism evidence="2 3">
    <name type="scientific">Ignelater luminosus</name>
    <name type="common">Cucubano</name>
    <name type="synonym">Pyrophorus luminosus</name>
    <dbReference type="NCBI Taxonomy" id="2038154"/>
    <lineage>
        <taxon>Eukaryota</taxon>
        <taxon>Metazoa</taxon>
        <taxon>Ecdysozoa</taxon>
        <taxon>Arthropoda</taxon>
        <taxon>Hexapoda</taxon>
        <taxon>Insecta</taxon>
        <taxon>Pterygota</taxon>
        <taxon>Neoptera</taxon>
        <taxon>Endopterygota</taxon>
        <taxon>Coleoptera</taxon>
        <taxon>Polyphaga</taxon>
        <taxon>Elateriformia</taxon>
        <taxon>Elateroidea</taxon>
        <taxon>Elateridae</taxon>
        <taxon>Agrypninae</taxon>
        <taxon>Pyrophorini</taxon>
        <taxon>Ignelater</taxon>
    </lineage>
</organism>
<evidence type="ECO:0000313" key="3">
    <source>
        <dbReference type="Proteomes" id="UP000801492"/>
    </source>
</evidence>
<dbReference type="Proteomes" id="UP000801492">
    <property type="component" value="Unassembled WGS sequence"/>
</dbReference>
<dbReference type="OrthoDB" id="6774127at2759"/>